<dbReference type="OrthoDB" id="4152607at2759"/>
<dbReference type="AlphaFoldDB" id="A0A0F7VCD4"/>
<dbReference type="Proteomes" id="UP000042958">
    <property type="component" value="Unassembled WGS sequence"/>
</dbReference>
<evidence type="ECO:0000259" key="1">
    <source>
        <dbReference type="Pfam" id="PF24494"/>
    </source>
</evidence>
<evidence type="ECO:0000313" key="2">
    <source>
        <dbReference type="EMBL" id="CEO59619.1"/>
    </source>
</evidence>
<protein>
    <recommendedName>
        <fullName evidence="1">DUF7587 domain-containing protein</fullName>
    </recommendedName>
</protein>
<dbReference type="EMBL" id="CDHK01000003">
    <property type="protein sequence ID" value="CEO59619.1"/>
    <property type="molecule type" value="Genomic_DNA"/>
</dbReference>
<evidence type="ECO:0000313" key="3">
    <source>
        <dbReference type="Proteomes" id="UP000042958"/>
    </source>
</evidence>
<sequence>MNSLADTLRNTHLRDVPENSEHLLFRPQADSRLTPSAFDRIPRYLFRVASPKSAGTTNETWVRSESATQGQNPYTDDIFFNLNDEMRTTVARTLNLHLRWWPKRGIRDNFVSWTSSLLFAIQYIYYRHLSPDDGSSLDQIKLFLIDTDLFPKGIFLRDLDLINAFWESGNHPAGKNLENLRYLRNQPENYFGEYLSQGALKIEGKCEIISAQSIFKDKRLLRLQPNFCEFHDLPFNKGKPVWVREVARLREAIWRTTDPGILSPAEMSHRLEALKEIVRNLDPSWKSPLAIYFASLIGCWSSTKDRGMAMENILGYFHSTFPHEQQVWRFSNVETDIQETMPEINEVKRLAYETYKYSTLKLTLDRISTAEASIGSLRFDNVFSGNGHACAVADSNEFVDHTSQSLLTRLRSVQTLCERLILGISSIAV</sequence>
<gene>
    <name evidence="2" type="ORF">PMG11_04289</name>
</gene>
<dbReference type="InterPro" id="IPR056009">
    <property type="entry name" value="DUF7587"/>
</dbReference>
<feature type="domain" description="DUF7587" evidence="1">
    <location>
        <begin position="41"/>
        <end position="168"/>
    </location>
</feature>
<proteinExistence type="predicted"/>
<organism evidence="2 3">
    <name type="scientific">Penicillium brasilianum</name>
    <dbReference type="NCBI Taxonomy" id="104259"/>
    <lineage>
        <taxon>Eukaryota</taxon>
        <taxon>Fungi</taxon>
        <taxon>Dikarya</taxon>
        <taxon>Ascomycota</taxon>
        <taxon>Pezizomycotina</taxon>
        <taxon>Eurotiomycetes</taxon>
        <taxon>Eurotiomycetidae</taxon>
        <taxon>Eurotiales</taxon>
        <taxon>Aspergillaceae</taxon>
        <taxon>Penicillium</taxon>
    </lineage>
</organism>
<name>A0A0F7VCD4_PENBI</name>
<accession>A0A0F7VCD4</accession>
<dbReference type="Pfam" id="PF24494">
    <property type="entry name" value="DUF7587"/>
    <property type="match status" value="1"/>
</dbReference>
<keyword evidence="3" id="KW-1185">Reference proteome</keyword>
<reference evidence="3" key="1">
    <citation type="journal article" date="2015" name="Genome Announc.">
        <title>Draft genome sequence of the fungus Penicillium brasilianum MG11.</title>
        <authorList>
            <person name="Horn F."/>
            <person name="Linde J."/>
            <person name="Mattern D.J."/>
            <person name="Walther G."/>
            <person name="Guthke R."/>
            <person name="Brakhage A.A."/>
            <person name="Valiante V."/>
        </authorList>
    </citation>
    <scope>NUCLEOTIDE SEQUENCE [LARGE SCALE GENOMIC DNA]</scope>
    <source>
        <strain evidence="3">MG11</strain>
    </source>
</reference>